<dbReference type="KEGG" id="drt:Dret_1609"/>
<feature type="binding site" evidence="8">
    <location>
        <position position="95"/>
    </location>
    <ligand>
        <name>Zn(2+)</name>
        <dbReference type="ChEBI" id="CHEBI:29105"/>
        <note>catalytic</note>
    </ligand>
</feature>
<keyword evidence="4 8" id="KW-0479">Metal-binding</keyword>
<comment type="subunit">
    <text evidence="2 8">Homodimer.</text>
</comment>
<dbReference type="Pfam" id="PF00383">
    <property type="entry name" value="dCMP_cyt_deam_1"/>
    <property type="match status" value="1"/>
</dbReference>
<dbReference type="STRING" id="485915.Dret_1609"/>
<comment type="similarity">
    <text evidence="1">Belongs to the cytidine and deoxycytidylate deaminase family. ADAT2 subfamily.</text>
</comment>
<evidence type="ECO:0000256" key="1">
    <source>
        <dbReference type="ARBA" id="ARBA00010669"/>
    </source>
</evidence>
<evidence type="ECO:0000313" key="11">
    <source>
        <dbReference type="Proteomes" id="UP000001052"/>
    </source>
</evidence>
<dbReference type="PROSITE" id="PS51747">
    <property type="entry name" value="CYT_DCMP_DEAMINASES_2"/>
    <property type="match status" value="1"/>
</dbReference>
<keyword evidence="5 8" id="KW-0378">Hydrolase</keyword>
<dbReference type="EMBL" id="CP001734">
    <property type="protein sequence ID" value="ACV68893.1"/>
    <property type="molecule type" value="Genomic_DNA"/>
</dbReference>
<evidence type="ECO:0000256" key="2">
    <source>
        <dbReference type="ARBA" id="ARBA00011738"/>
    </source>
</evidence>
<dbReference type="PROSITE" id="PS00903">
    <property type="entry name" value="CYT_DCMP_DEAMINASES_1"/>
    <property type="match status" value="1"/>
</dbReference>
<evidence type="ECO:0000259" key="9">
    <source>
        <dbReference type="PROSITE" id="PS51747"/>
    </source>
</evidence>
<evidence type="ECO:0000256" key="6">
    <source>
        <dbReference type="ARBA" id="ARBA00022833"/>
    </source>
</evidence>
<evidence type="ECO:0000256" key="4">
    <source>
        <dbReference type="ARBA" id="ARBA00022723"/>
    </source>
</evidence>
<gene>
    <name evidence="8" type="primary">tadA</name>
    <name evidence="10" type="ordered locus">Dret_1609</name>
</gene>
<dbReference type="HAMAP" id="MF_00972">
    <property type="entry name" value="tRNA_aden_deaminase"/>
    <property type="match status" value="1"/>
</dbReference>
<dbReference type="InterPro" id="IPR016193">
    <property type="entry name" value="Cytidine_deaminase-like"/>
</dbReference>
<proteinExistence type="inferred from homology"/>
<accession>C8X396</accession>
<organism evidence="10 11">
    <name type="scientific">Desulfohalobium retbaense (strain ATCC 49708 / DSM 5692 / JCM 16813 / HR100)</name>
    <dbReference type="NCBI Taxonomy" id="485915"/>
    <lineage>
        <taxon>Bacteria</taxon>
        <taxon>Pseudomonadati</taxon>
        <taxon>Thermodesulfobacteriota</taxon>
        <taxon>Desulfovibrionia</taxon>
        <taxon>Desulfovibrionales</taxon>
        <taxon>Desulfohalobiaceae</taxon>
        <taxon>Desulfohalobium</taxon>
    </lineage>
</organism>
<evidence type="ECO:0000256" key="3">
    <source>
        <dbReference type="ARBA" id="ARBA00022694"/>
    </source>
</evidence>
<dbReference type="CDD" id="cd01285">
    <property type="entry name" value="nucleoside_deaminase"/>
    <property type="match status" value="1"/>
</dbReference>
<dbReference type="SUPFAM" id="SSF53927">
    <property type="entry name" value="Cytidine deaminase-like"/>
    <property type="match status" value="1"/>
</dbReference>
<dbReference type="Proteomes" id="UP000001052">
    <property type="component" value="Chromosome"/>
</dbReference>
<sequence length="165" mass="17955">MADVQYTLLPPDADWETVMELALDEARAAQTHGEVPIGAVLVDPDKRVLARGGNRTITDSDPTAHAEIVALRRACQSVGNYRLPGAILAVTLEPCLMCLGALIQARLAGVVFAARDPKAGAIVSQLEGPHLPWLNHRFWVRETTAHAATSRALLQDFFRQRRGKA</sequence>
<comment type="catalytic activity">
    <reaction evidence="7 8">
        <text>adenosine(34) in tRNA + H2O + H(+) = inosine(34) in tRNA + NH4(+)</text>
        <dbReference type="Rhea" id="RHEA:43168"/>
        <dbReference type="Rhea" id="RHEA-COMP:10373"/>
        <dbReference type="Rhea" id="RHEA-COMP:10374"/>
        <dbReference type="ChEBI" id="CHEBI:15377"/>
        <dbReference type="ChEBI" id="CHEBI:15378"/>
        <dbReference type="ChEBI" id="CHEBI:28938"/>
        <dbReference type="ChEBI" id="CHEBI:74411"/>
        <dbReference type="ChEBI" id="CHEBI:82852"/>
        <dbReference type="EC" id="3.5.4.33"/>
    </reaction>
</comment>
<dbReference type="GO" id="GO:0008270">
    <property type="term" value="F:zinc ion binding"/>
    <property type="evidence" value="ECO:0007669"/>
    <property type="project" value="UniProtKB-UniRule"/>
</dbReference>
<evidence type="ECO:0000256" key="5">
    <source>
        <dbReference type="ARBA" id="ARBA00022801"/>
    </source>
</evidence>
<dbReference type="Gene3D" id="3.40.140.10">
    <property type="entry name" value="Cytidine Deaminase, domain 2"/>
    <property type="match status" value="1"/>
</dbReference>
<feature type="domain" description="CMP/dCMP-type deaminase" evidence="9">
    <location>
        <begin position="13"/>
        <end position="141"/>
    </location>
</feature>
<feature type="active site" description="Proton donor" evidence="8">
    <location>
        <position position="67"/>
    </location>
</feature>
<comment type="function">
    <text evidence="8">Catalyzes the deamination of adenosine to inosine at the wobble position 34 of tRNA(Arg2).</text>
</comment>
<dbReference type="eggNOG" id="COG0590">
    <property type="taxonomic scope" value="Bacteria"/>
</dbReference>
<evidence type="ECO:0000256" key="7">
    <source>
        <dbReference type="ARBA" id="ARBA00048045"/>
    </source>
</evidence>
<feature type="binding site" evidence="8">
    <location>
        <position position="98"/>
    </location>
    <ligand>
        <name>Zn(2+)</name>
        <dbReference type="ChEBI" id="CHEBI:29105"/>
        <note>catalytic</note>
    </ligand>
</feature>
<dbReference type="GO" id="GO:0052717">
    <property type="term" value="F:tRNA-specific adenosine-34 deaminase activity"/>
    <property type="evidence" value="ECO:0007669"/>
    <property type="project" value="UniProtKB-UniRule"/>
</dbReference>
<evidence type="ECO:0000256" key="8">
    <source>
        <dbReference type="HAMAP-Rule" id="MF_00972"/>
    </source>
</evidence>
<keyword evidence="3 8" id="KW-0819">tRNA processing</keyword>
<dbReference type="GO" id="GO:0002100">
    <property type="term" value="P:tRNA wobble adenosine to inosine editing"/>
    <property type="evidence" value="ECO:0007669"/>
    <property type="project" value="UniProtKB-UniRule"/>
</dbReference>
<dbReference type="OrthoDB" id="9802676at2"/>
<dbReference type="RefSeq" id="WP_015752036.1">
    <property type="nucleotide sequence ID" value="NC_013223.1"/>
</dbReference>
<feature type="binding site" evidence="8">
    <location>
        <position position="65"/>
    </location>
    <ligand>
        <name>Zn(2+)</name>
        <dbReference type="ChEBI" id="CHEBI:29105"/>
        <note>catalytic</note>
    </ligand>
</feature>
<reference evidence="11" key="1">
    <citation type="submission" date="2009-09" db="EMBL/GenBank/DDBJ databases">
        <title>The complete chromosome of Desulfohalobium retbaense DSM 5692.</title>
        <authorList>
            <consortium name="US DOE Joint Genome Institute (JGI-PGF)"/>
            <person name="Lucas S."/>
            <person name="Copeland A."/>
            <person name="Lapidus A."/>
            <person name="Glavina del Rio T."/>
            <person name="Dalin E."/>
            <person name="Tice H."/>
            <person name="Bruce D."/>
            <person name="Goodwin L."/>
            <person name="Pitluck S."/>
            <person name="Kyrpides N."/>
            <person name="Mavromatis K."/>
            <person name="Ivanova N."/>
            <person name="Mikhailova N."/>
            <person name="Munk A.C."/>
            <person name="Brettin T."/>
            <person name="Detter J.C."/>
            <person name="Han C."/>
            <person name="Tapia R."/>
            <person name="Larimer F."/>
            <person name="Land M."/>
            <person name="Hauser L."/>
            <person name="Markowitz V."/>
            <person name="Cheng J.-F."/>
            <person name="Hugenholtz P."/>
            <person name="Woyke T."/>
            <person name="Wu D."/>
            <person name="Spring S."/>
            <person name="Klenk H.-P."/>
            <person name="Eisen J.A."/>
        </authorList>
    </citation>
    <scope>NUCLEOTIDE SEQUENCE [LARGE SCALE GENOMIC DNA]</scope>
    <source>
        <strain evidence="11">DSM 5692</strain>
    </source>
</reference>
<name>C8X396_DESRD</name>
<keyword evidence="6 8" id="KW-0862">Zinc</keyword>
<dbReference type="InterPro" id="IPR002125">
    <property type="entry name" value="CMP_dCMP_dom"/>
</dbReference>
<dbReference type="AlphaFoldDB" id="C8X396"/>
<comment type="cofactor">
    <cofactor evidence="8">
        <name>Zn(2+)</name>
        <dbReference type="ChEBI" id="CHEBI:29105"/>
    </cofactor>
    <text evidence="8">Binds 1 zinc ion per subunit.</text>
</comment>
<evidence type="ECO:0000313" key="10">
    <source>
        <dbReference type="EMBL" id="ACV68893.1"/>
    </source>
</evidence>
<dbReference type="EC" id="3.5.4.33" evidence="8"/>
<dbReference type="HOGENOM" id="CLU_025810_3_2_7"/>
<protein>
    <recommendedName>
        <fullName evidence="8">tRNA-specific adenosine deaminase</fullName>
        <ecNumber evidence="8">3.5.4.33</ecNumber>
    </recommendedName>
</protein>
<keyword evidence="11" id="KW-1185">Reference proteome</keyword>
<reference evidence="10 11" key="2">
    <citation type="journal article" date="2010" name="Stand. Genomic Sci.">
        <title>Complete genome sequence of Desulfohalobium retbaense type strain (HR(100)).</title>
        <authorList>
            <person name="Spring S."/>
            <person name="Nolan M."/>
            <person name="Lapidus A."/>
            <person name="Glavina Del Rio T."/>
            <person name="Copeland A."/>
            <person name="Tice H."/>
            <person name="Cheng J.F."/>
            <person name="Lucas S."/>
            <person name="Land M."/>
            <person name="Chen F."/>
            <person name="Bruce D."/>
            <person name="Goodwin L."/>
            <person name="Pitluck S."/>
            <person name="Ivanova N."/>
            <person name="Mavromatis K."/>
            <person name="Mikhailova N."/>
            <person name="Pati A."/>
            <person name="Chen A."/>
            <person name="Palaniappan K."/>
            <person name="Hauser L."/>
            <person name="Chang Y.J."/>
            <person name="Jeffries C.D."/>
            <person name="Munk C."/>
            <person name="Kiss H."/>
            <person name="Chain P."/>
            <person name="Han C."/>
            <person name="Brettin T."/>
            <person name="Detter J.C."/>
            <person name="Schuler E."/>
            <person name="Goker M."/>
            <person name="Rohde M."/>
            <person name="Bristow J."/>
            <person name="Eisen J.A."/>
            <person name="Markowitz V."/>
            <person name="Hugenholtz P."/>
            <person name="Kyrpides N.C."/>
            <person name="Klenk H.P."/>
        </authorList>
    </citation>
    <scope>NUCLEOTIDE SEQUENCE [LARGE SCALE GENOMIC DNA]</scope>
    <source>
        <strain evidence="10 11">DSM 5692</strain>
    </source>
</reference>
<dbReference type="PANTHER" id="PTHR11079">
    <property type="entry name" value="CYTOSINE DEAMINASE FAMILY MEMBER"/>
    <property type="match status" value="1"/>
</dbReference>
<dbReference type="InterPro" id="IPR016192">
    <property type="entry name" value="APOBEC/CMP_deaminase_Zn-bd"/>
</dbReference>
<dbReference type="InterPro" id="IPR028883">
    <property type="entry name" value="tRNA_aden_deaminase"/>
</dbReference>
<dbReference type="PANTHER" id="PTHR11079:SF202">
    <property type="entry name" value="TRNA-SPECIFIC ADENOSINE DEAMINASE"/>
    <property type="match status" value="1"/>
</dbReference>